<evidence type="ECO:0000256" key="7">
    <source>
        <dbReference type="ARBA" id="ARBA00049047"/>
    </source>
</evidence>
<keyword evidence="10" id="KW-0934">Plastid</keyword>
<comment type="catalytic activity">
    <reaction evidence="7 8">
        <text>(1S,2R)-1-C-(indol-3-yl)glycerol 3-phosphate + L-serine = D-glyceraldehyde 3-phosphate + L-tryptophan + H2O</text>
        <dbReference type="Rhea" id="RHEA:10532"/>
        <dbReference type="ChEBI" id="CHEBI:15377"/>
        <dbReference type="ChEBI" id="CHEBI:33384"/>
        <dbReference type="ChEBI" id="CHEBI:57912"/>
        <dbReference type="ChEBI" id="CHEBI:58866"/>
        <dbReference type="ChEBI" id="CHEBI:59776"/>
        <dbReference type="EC" id="4.2.1.20"/>
    </reaction>
</comment>
<evidence type="ECO:0000256" key="6">
    <source>
        <dbReference type="ARBA" id="ARBA00023239"/>
    </source>
</evidence>
<dbReference type="NCBIfam" id="TIGR00262">
    <property type="entry name" value="trpA"/>
    <property type="match status" value="1"/>
</dbReference>
<name>A0A1Z1MNM5_9FLOR</name>
<dbReference type="RefSeq" id="YP_009398199.1">
    <property type="nucleotide sequence ID" value="NC_035291.1"/>
</dbReference>
<dbReference type="EMBL" id="MF101447">
    <property type="protein sequence ID" value="ARW67385.1"/>
    <property type="molecule type" value="Genomic_DNA"/>
</dbReference>
<evidence type="ECO:0000256" key="3">
    <source>
        <dbReference type="ARBA" id="ARBA00022605"/>
    </source>
</evidence>
<dbReference type="EC" id="4.2.1.20" evidence="8"/>
<dbReference type="SUPFAM" id="SSF51366">
    <property type="entry name" value="Ribulose-phoshate binding barrel"/>
    <property type="match status" value="1"/>
</dbReference>
<keyword evidence="3 8" id="KW-0028">Amino-acid biosynthesis</keyword>
<evidence type="ECO:0000256" key="9">
    <source>
        <dbReference type="RuleBase" id="RU003662"/>
    </source>
</evidence>
<dbReference type="PANTHER" id="PTHR43406:SF1">
    <property type="entry name" value="TRYPTOPHAN SYNTHASE ALPHA CHAIN, CHLOROPLASTIC"/>
    <property type="match status" value="1"/>
</dbReference>
<comment type="subcellular location">
    <subcellularLocation>
        <location evidence="8">Plastid</location>
        <location evidence="8">Chloroplast</location>
    </subcellularLocation>
</comment>
<dbReference type="PROSITE" id="PS00167">
    <property type="entry name" value="TRP_SYNTHASE_ALPHA"/>
    <property type="match status" value="1"/>
</dbReference>
<comment type="subunit">
    <text evidence="2 8">Tetramer of two alpha and two beta chains.</text>
</comment>
<dbReference type="PANTHER" id="PTHR43406">
    <property type="entry name" value="TRYPTOPHAN SYNTHASE, ALPHA CHAIN"/>
    <property type="match status" value="1"/>
</dbReference>
<organism evidence="10">
    <name type="scientific">Thaumatella adunca</name>
    <dbReference type="NCBI Taxonomy" id="2006976"/>
    <lineage>
        <taxon>Eukaryota</taxon>
        <taxon>Rhodophyta</taxon>
        <taxon>Florideophyceae</taxon>
        <taxon>Rhodymeniophycidae</taxon>
        <taxon>Ceramiales</taxon>
        <taxon>Rhodomelaceae</taxon>
        <taxon>Thaumatella</taxon>
    </lineage>
</organism>
<feature type="active site" description="Proton acceptor" evidence="8">
    <location>
        <position position="60"/>
    </location>
</feature>
<dbReference type="AlphaFoldDB" id="A0A1Z1MNM5"/>
<dbReference type="InterPro" id="IPR002028">
    <property type="entry name" value="Trp_synthase_suA"/>
</dbReference>
<keyword evidence="6 8" id="KW-0456">Lyase</keyword>
<dbReference type="CDD" id="cd04724">
    <property type="entry name" value="Tryptophan_synthase_alpha"/>
    <property type="match status" value="1"/>
</dbReference>
<reference evidence="10" key="1">
    <citation type="journal article" date="2017" name="J. Phycol.">
        <title>Analysis of chloroplast genomes and a supermatrix inform reclassification of the Rhodomelaceae (Rhodophyta).</title>
        <authorList>
            <person name="Diaz-Tapia P."/>
            <person name="Maggs C.A."/>
            <person name="West J.A."/>
            <person name="Verbruggen H."/>
        </authorList>
    </citation>
    <scope>NUCLEOTIDE SEQUENCE</scope>
    <source>
        <strain evidence="10">PD1388</strain>
    </source>
</reference>
<protein>
    <recommendedName>
        <fullName evidence="8">Tryptophan synthase alpha chain</fullName>
        <ecNumber evidence="8">4.2.1.20</ecNumber>
    </recommendedName>
</protein>
<sequence>MNSISQILQKKRNNGTCALVPFLTAGYPSVNVTIKALFNLDLQGADVIELGIPYSDALADGPLIQQASKVALQNHVYIDQVLSILSDVESKLSAPIVIFTYYNPILVRGIDVFIKEISNLGVKGLIVPDLPIEETSYITYLCNQYSIELILFIAPTSSRSRILDIADRSPGCVYLVSNTGVTGIRSHINTDIINISNYIKKNTKKFLMLGFGISSSSQVSSVSMWDIDGIVIGSAFTRILASGFSDSKIIENLGNFCSEMKNAIIY</sequence>
<evidence type="ECO:0000256" key="2">
    <source>
        <dbReference type="ARBA" id="ARBA00011270"/>
    </source>
</evidence>
<dbReference type="GO" id="GO:0005829">
    <property type="term" value="C:cytosol"/>
    <property type="evidence" value="ECO:0007669"/>
    <property type="project" value="TreeGrafter"/>
</dbReference>
<feature type="active site" description="Proton acceptor" evidence="8">
    <location>
        <position position="49"/>
    </location>
</feature>
<accession>A0A1Z1MNM5</accession>
<comment type="similarity">
    <text evidence="8 9">Belongs to the TrpA family.</text>
</comment>
<dbReference type="Gene3D" id="3.20.20.70">
    <property type="entry name" value="Aldolase class I"/>
    <property type="match status" value="1"/>
</dbReference>
<evidence type="ECO:0000256" key="4">
    <source>
        <dbReference type="ARBA" id="ARBA00022822"/>
    </source>
</evidence>
<dbReference type="Pfam" id="PF00290">
    <property type="entry name" value="Trp_syntA"/>
    <property type="match status" value="1"/>
</dbReference>
<dbReference type="GO" id="GO:0009507">
    <property type="term" value="C:chloroplast"/>
    <property type="evidence" value="ECO:0007669"/>
    <property type="project" value="UniProtKB-SubCell"/>
</dbReference>
<keyword evidence="5 8" id="KW-0057">Aromatic amino acid biosynthesis</keyword>
<dbReference type="InterPro" id="IPR018204">
    <property type="entry name" value="Trp_synthase_alpha_AS"/>
</dbReference>
<keyword evidence="4 8" id="KW-0822">Tryptophan biosynthesis</keyword>
<evidence type="ECO:0000256" key="5">
    <source>
        <dbReference type="ARBA" id="ARBA00023141"/>
    </source>
</evidence>
<gene>
    <name evidence="8 10" type="primary">trpA</name>
</gene>
<dbReference type="UniPathway" id="UPA00035">
    <property type="reaction ID" value="UER00044"/>
</dbReference>
<evidence type="ECO:0000256" key="1">
    <source>
        <dbReference type="ARBA" id="ARBA00004733"/>
    </source>
</evidence>
<dbReference type="GO" id="GO:0004834">
    <property type="term" value="F:tryptophan synthase activity"/>
    <property type="evidence" value="ECO:0007669"/>
    <property type="project" value="UniProtKB-UniRule"/>
</dbReference>
<evidence type="ECO:0000313" key="10">
    <source>
        <dbReference type="EMBL" id="ARW67385.1"/>
    </source>
</evidence>
<dbReference type="GeneID" id="33360692"/>
<keyword evidence="10" id="KW-0150">Chloroplast</keyword>
<comment type="pathway">
    <text evidence="1 8">Amino-acid biosynthesis; L-tryptophan biosynthesis; L-tryptophan from chorismate: step 5/5.</text>
</comment>
<dbReference type="InterPro" id="IPR013785">
    <property type="entry name" value="Aldolase_TIM"/>
</dbReference>
<dbReference type="HAMAP" id="MF_00131">
    <property type="entry name" value="Trp_synth_alpha"/>
    <property type="match status" value="1"/>
</dbReference>
<comment type="function">
    <text evidence="8">The alpha subunit is responsible for the aldol cleavage of indoleglycerol phosphate to indole and glyceraldehyde 3-phosphate.</text>
</comment>
<dbReference type="InterPro" id="IPR011060">
    <property type="entry name" value="RibuloseP-bd_barrel"/>
</dbReference>
<proteinExistence type="inferred from homology"/>
<geneLocation type="chloroplast" evidence="10"/>
<evidence type="ECO:0000256" key="8">
    <source>
        <dbReference type="HAMAP-Rule" id="MF_00131"/>
    </source>
</evidence>